<dbReference type="EMBL" id="CP003243">
    <property type="protein sequence ID" value="AFC99142.1"/>
    <property type="molecule type" value="Genomic_DNA"/>
</dbReference>
<feature type="coiled-coil region" evidence="1">
    <location>
        <begin position="49"/>
        <end position="146"/>
    </location>
</feature>
<evidence type="ECO:0000256" key="2">
    <source>
        <dbReference type="SAM" id="MobiDB-lite"/>
    </source>
</evidence>
<dbReference type="Gene3D" id="1.10.287.1490">
    <property type="match status" value="1"/>
</dbReference>
<dbReference type="Proteomes" id="UP000005233">
    <property type="component" value="Chromosome"/>
</dbReference>
<dbReference type="AlphaFoldDB" id="H8IA76"/>
<evidence type="ECO:0000313" key="4">
    <source>
        <dbReference type="Proteomes" id="UP000005233"/>
    </source>
</evidence>
<dbReference type="OrthoDB" id="381789at2157"/>
<sequence length="189" mass="21112">MDSDTGGGKSKLDLSDIMSMLDDTEKKPEQKPEPARKEKKTEKQDDGFVKKLLSDIEQKNAEILRLSSENTSLKYSLSEKEIEVKKLKAQLESSNGLVESLKAQVLSLSQQVEDLNKYVNEARVKLGEMEADRAKLAARMAKKEEQAPPEEEDVASIFKRIALEAREPGASGEGEQAQKKQKTAKLYDL</sequence>
<name>H8IA76_METCZ</name>
<feature type="compositionally biased region" description="Basic and acidic residues" evidence="2">
    <location>
        <begin position="23"/>
        <end position="47"/>
    </location>
</feature>
<keyword evidence="1" id="KW-0175">Coiled coil</keyword>
<keyword evidence="4" id="KW-1185">Reference proteome</keyword>
<feature type="region of interest" description="Disordered" evidence="2">
    <location>
        <begin position="1"/>
        <end position="47"/>
    </location>
</feature>
<gene>
    <name evidence="3" type="ordered locus">Mtc_0372</name>
</gene>
<accession>H8IA76</accession>
<evidence type="ECO:0000313" key="3">
    <source>
        <dbReference type="EMBL" id="AFC99142.1"/>
    </source>
</evidence>
<dbReference type="KEGG" id="mez:Mtc_0372"/>
<reference evidence="3 4" key="1">
    <citation type="journal article" date="2012" name="J. Bacteriol.">
        <title>Complete genome sequence of a thermophilic methanogen, Methanocella conradii HZ254, isolated from Chinese rice field soil.</title>
        <authorList>
            <person name="Lu Z."/>
            <person name="Lu Y."/>
        </authorList>
    </citation>
    <scope>NUCLEOTIDE SEQUENCE [LARGE SCALE GENOMIC DNA]</scope>
    <source>
        <strain evidence="4">DSM 24694 / JCM 17849 / CGMCC 1.5162 / HZ254</strain>
    </source>
</reference>
<dbReference type="HOGENOM" id="CLU_1431633_0_0_2"/>
<evidence type="ECO:0000256" key="1">
    <source>
        <dbReference type="SAM" id="Coils"/>
    </source>
</evidence>
<feature type="region of interest" description="Disordered" evidence="2">
    <location>
        <begin position="167"/>
        <end position="189"/>
    </location>
</feature>
<proteinExistence type="predicted"/>
<organism evidence="3 4">
    <name type="scientific">Methanocella conradii (strain DSM 24694 / JCM 17849 / CGMCC 1.5162 / HZ254)</name>
    <dbReference type="NCBI Taxonomy" id="1041930"/>
    <lineage>
        <taxon>Archaea</taxon>
        <taxon>Methanobacteriati</taxon>
        <taxon>Methanobacteriota</taxon>
        <taxon>Stenosarchaea group</taxon>
        <taxon>Methanomicrobia</taxon>
        <taxon>Methanocellales</taxon>
        <taxon>Methanocellaceae</taxon>
        <taxon>Methanocella</taxon>
    </lineage>
</organism>
<protein>
    <submittedName>
        <fullName evidence="3">Uncharacterized protein</fullName>
    </submittedName>
</protein>
<dbReference type="eggNOG" id="arCOG04219">
    <property type="taxonomic scope" value="Archaea"/>
</dbReference>
<dbReference type="RefSeq" id="WP_014404981.1">
    <property type="nucleotide sequence ID" value="NC_017034.1"/>
</dbReference>
<dbReference type="GeneID" id="11970254"/>